<evidence type="ECO:0000313" key="3">
    <source>
        <dbReference type="Proteomes" id="UP001432322"/>
    </source>
</evidence>
<sequence>SSQVLKKTVWLEARGEPYEGQVGVAQVIKNRANANRGYWGGNTIAGVALKPQQFEAWNNRRPENTHPRGEGYESYDGWVRGVLDGKIADPTGGAEYYNNPAKEGYPAWTRNVKKGVKIGNHQFYNE</sequence>
<dbReference type="AlphaFoldDB" id="A0AAV5V850"/>
<feature type="domain" description="Cell wall hydrolase SleB" evidence="1">
    <location>
        <begin position="15"/>
        <end position="124"/>
    </location>
</feature>
<evidence type="ECO:0000259" key="1">
    <source>
        <dbReference type="Pfam" id="PF07486"/>
    </source>
</evidence>
<dbReference type="EMBL" id="BTSY01000002">
    <property type="protein sequence ID" value="GMT15551.1"/>
    <property type="molecule type" value="Genomic_DNA"/>
</dbReference>
<evidence type="ECO:0000313" key="2">
    <source>
        <dbReference type="EMBL" id="GMT15551.1"/>
    </source>
</evidence>
<reference evidence="2" key="1">
    <citation type="submission" date="2023-10" db="EMBL/GenBank/DDBJ databases">
        <title>Genome assembly of Pristionchus species.</title>
        <authorList>
            <person name="Yoshida K."/>
            <person name="Sommer R.J."/>
        </authorList>
    </citation>
    <scope>NUCLEOTIDE SEQUENCE</scope>
    <source>
        <strain evidence="2">RS5133</strain>
    </source>
</reference>
<dbReference type="Gene3D" id="1.10.10.2520">
    <property type="entry name" value="Cell wall hydrolase SleB, domain 1"/>
    <property type="match status" value="1"/>
</dbReference>
<name>A0AAV5V850_9BILA</name>
<dbReference type="InterPro" id="IPR042047">
    <property type="entry name" value="SleB_dom1"/>
</dbReference>
<proteinExistence type="predicted"/>
<feature type="non-terminal residue" evidence="2">
    <location>
        <position position="1"/>
    </location>
</feature>
<gene>
    <name evidence="2" type="ORF">PFISCL1PPCAC_6848</name>
</gene>
<dbReference type="Pfam" id="PF07486">
    <property type="entry name" value="Hydrolase_2"/>
    <property type="match status" value="1"/>
</dbReference>
<keyword evidence="3" id="KW-1185">Reference proteome</keyword>
<protein>
    <recommendedName>
        <fullName evidence="1">Cell wall hydrolase SleB domain-containing protein</fullName>
    </recommendedName>
</protein>
<accession>A0AAV5V850</accession>
<dbReference type="InterPro" id="IPR011105">
    <property type="entry name" value="Cell_wall_hydrolase_SleB"/>
</dbReference>
<organism evidence="2 3">
    <name type="scientific">Pristionchus fissidentatus</name>
    <dbReference type="NCBI Taxonomy" id="1538716"/>
    <lineage>
        <taxon>Eukaryota</taxon>
        <taxon>Metazoa</taxon>
        <taxon>Ecdysozoa</taxon>
        <taxon>Nematoda</taxon>
        <taxon>Chromadorea</taxon>
        <taxon>Rhabditida</taxon>
        <taxon>Rhabditina</taxon>
        <taxon>Diplogasteromorpha</taxon>
        <taxon>Diplogasteroidea</taxon>
        <taxon>Neodiplogasteridae</taxon>
        <taxon>Pristionchus</taxon>
    </lineage>
</organism>
<dbReference type="Gene3D" id="6.20.240.60">
    <property type="match status" value="1"/>
</dbReference>
<comment type="caution">
    <text evidence="2">The sequence shown here is derived from an EMBL/GenBank/DDBJ whole genome shotgun (WGS) entry which is preliminary data.</text>
</comment>
<dbReference type="GO" id="GO:0016787">
    <property type="term" value="F:hydrolase activity"/>
    <property type="evidence" value="ECO:0007669"/>
    <property type="project" value="InterPro"/>
</dbReference>
<dbReference type="Proteomes" id="UP001432322">
    <property type="component" value="Unassembled WGS sequence"/>
</dbReference>